<evidence type="ECO:0000313" key="4">
    <source>
        <dbReference type="EMBL" id="ACD94769.1"/>
    </source>
</evidence>
<evidence type="ECO:0000313" key="5">
    <source>
        <dbReference type="Proteomes" id="UP000002420"/>
    </source>
</evidence>
<evidence type="ECO:0000259" key="3">
    <source>
        <dbReference type="Pfam" id="PF25917"/>
    </source>
</evidence>
<keyword evidence="2" id="KW-0175">Coiled coil</keyword>
<dbReference type="NCBIfam" id="TIGR01730">
    <property type="entry name" value="RND_mfp"/>
    <property type="match status" value="1"/>
</dbReference>
<dbReference type="SUPFAM" id="SSF111369">
    <property type="entry name" value="HlyD-like secretion proteins"/>
    <property type="match status" value="1"/>
</dbReference>
<dbReference type="Gene3D" id="2.40.420.20">
    <property type="match status" value="1"/>
</dbReference>
<dbReference type="AlphaFoldDB" id="B3E645"/>
<dbReference type="PANTHER" id="PTHR30469">
    <property type="entry name" value="MULTIDRUG RESISTANCE PROTEIN MDTA"/>
    <property type="match status" value="1"/>
</dbReference>
<dbReference type="STRING" id="398767.Glov_1046"/>
<dbReference type="Proteomes" id="UP000002420">
    <property type="component" value="Chromosome"/>
</dbReference>
<dbReference type="PANTHER" id="PTHR30469:SF15">
    <property type="entry name" value="HLYD FAMILY OF SECRETION PROTEINS"/>
    <property type="match status" value="1"/>
</dbReference>
<name>B3E645_TRIL1</name>
<protein>
    <submittedName>
        <fullName evidence="4">Efflux transporter, RND family, MFP subunit</fullName>
    </submittedName>
</protein>
<dbReference type="HOGENOM" id="CLU_018816_14_4_7"/>
<dbReference type="Gene3D" id="2.40.50.100">
    <property type="match status" value="1"/>
</dbReference>
<dbReference type="InterPro" id="IPR058625">
    <property type="entry name" value="MdtA-like_BSH"/>
</dbReference>
<accession>B3E645</accession>
<reference evidence="4 5" key="1">
    <citation type="submission" date="2008-05" db="EMBL/GenBank/DDBJ databases">
        <title>Complete sequence of chromosome of Geobacter lovleyi SZ.</title>
        <authorList>
            <consortium name="US DOE Joint Genome Institute"/>
            <person name="Lucas S."/>
            <person name="Copeland A."/>
            <person name="Lapidus A."/>
            <person name="Glavina del Rio T."/>
            <person name="Dalin E."/>
            <person name="Tice H."/>
            <person name="Bruce D."/>
            <person name="Goodwin L."/>
            <person name="Pitluck S."/>
            <person name="Chertkov O."/>
            <person name="Meincke L."/>
            <person name="Brettin T."/>
            <person name="Detter J.C."/>
            <person name="Han C."/>
            <person name="Tapia R."/>
            <person name="Kuske C.R."/>
            <person name="Schmutz J."/>
            <person name="Larimer F."/>
            <person name="Land M."/>
            <person name="Hauser L."/>
            <person name="Kyrpides N."/>
            <person name="Mikhailova N."/>
            <person name="Sung Y."/>
            <person name="Fletcher K.E."/>
            <person name="Ritalahti K.M."/>
            <person name="Loeffler F.E."/>
            <person name="Richardson P."/>
        </authorList>
    </citation>
    <scope>NUCLEOTIDE SEQUENCE [LARGE SCALE GENOMIC DNA]</scope>
    <source>
        <strain evidence="5">ATCC BAA-1151 / DSM 17278 / SZ</strain>
    </source>
</reference>
<dbReference type="eggNOG" id="COG0845">
    <property type="taxonomic scope" value="Bacteria"/>
</dbReference>
<dbReference type="Pfam" id="PF25917">
    <property type="entry name" value="BSH_RND"/>
    <property type="match status" value="1"/>
</dbReference>
<keyword evidence="5" id="KW-1185">Reference proteome</keyword>
<gene>
    <name evidence="4" type="ordered locus">Glov_1046</name>
</gene>
<evidence type="ECO:0000256" key="2">
    <source>
        <dbReference type="SAM" id="Coils"/>
    </source>
</evidence>
<dbReference type="GO" id="GO:1990281">
    <property type="term" value="C:efflux pump complex"/>
    <property type="evidence" value="ECO:0007669"/>
    <property type="project" value="TreeGrafter"/>
</dbReference>
<dbReference type="Gene3D" id="2.40.30.170">
    <property type="match status" value="1"/>
</dbReference>
<feature type="coiled-coil region" evidence="2">
    <location>
        <begin position="99"/>
        <end position="178"/>
    </location>
</feature>
<dbReference type="GO" id="GO:0015562">
    <property type="term" value="F:efflux transmembrane transporter activity"/>
    <property type="evidence" value="ECO:0007669"/>
    <property type="project" value="TreeGrafter"/>
</dbReference>
<organism evidence="4 5">
    <name type="scientific">Trichlorobacter lovleyi (strain ATCC BAA-1151 / DSM 17278 / SZ)</name>
    <name type="common">Geobacter lovleyi</name>
    <dbReference type="NCBI Taxonomy" id="398767"/>
    <lineage>
        <taxon>Bacteria</taxon>
        <taxon>Pseudomonadati</taxon>
        <taxon>Thermodesulfobacteriota</taxon>
        <taxon>Desulfuromonadia</taxon>
        <taxon>Geobacterales</taxon>
        <taxon>Geobacteraceae</taxon>
        <taxon>Trichlorobacter</taxon>
    </lineage>
</organism>
<comment type="similarity">
    <text evidence="1">Belongs to the membrane fusion protein (MFP) (TC 8.A.1) family.</text>
</comment>
<dbReference type="Gene3D" id="1.10.287.470">
    <property type="entry name" value="Helix hairpin bin"/>
    <property type="match status" value="1"/>
</dbReference>
<proteinExistence type="inferred from homology"/>
<sequence length="378" mass="40691">MQRRTLVLFAGVALLALLLLLVMFRSGPLAPVEVTVVSVSSQVIRPALFGIGTVEARYSYQVGPTAAGRIKQLQVQVGDRVRAGQLLGEMDPVDLNDRLQAQQAAIKRAEANVQDAEARQRYAHAQAKRYGELLPLKATSEEIVSAKRQELQTADAALVAAREERSRLTSEYTGLRSQQGNLRLAAPVAGLVTLRGAEPGTTVVAGQTVIELIDPASVWINTRFDQIAANGLKAGLPARIELRSRKGTLLSGTIARIEPKADSITEEVLAKVLFARVPENLPPLGELAEVTVDLPPAAATLVLPNAALHRLDNRTGVWRVSKAGVEFVAVKPGATDLDGRVQILEGLQNGDQVVLYSAKALTRKSRIKLVEKLSVGRR</sequence>
<dbReference type="InterPro" id="IPR006143">
    <property type="entry name" value="RND_pump_MFP"/>
</dbReference>
<dbReference type="EMBL" id="CP001089">
    <property type="protein sequence ID" value="ACD94769.1"/>
    <property type="molecule type" value="Genomic_DNA"/>
</dbReference>
<feature type="domain" description="Multidrug resistance protein MdtA-like barrel-sandwich hybrid" evidence="3">
    <location>
        <begin position="61"/>
        <end position="209"/>
    </location>
</feature>
<evidence type="ECO:0000256" key="1">
    <source>
        <dbReference type="ARBA" id="ARBA00009477"/>
    </source>
</evidence>
<dbReference type="KEGG" id="glo:Glov_1046"/>